<comment type="caution">
    <text evidence="1">The sequence shown here is derived from an EMBL/GenBank/DDBJ whole genome shotgun (WGS) entry which is preliminary data.</text>
</comment>
<organism evidence="1 2">
    <name type="scientific">Araneus ventricosus</name>
    <name type="common">Orbweaver spider</name>
    <name type="synonym">Epeira ventricosa</name>
    <dbReference type="NCBI Taxonomy" id="182803"/>
    <lineage>
        <taxon>Eukaryota</taxon>
        <taxon>Metazoa</taxon>
        <taxon>Ecdysozoa</taxon>
        <taxon>Arthropoda</taxon>
        <taxon>Chelicerata</taxon>
        <taxon>Arachnida</taxon>
        <taxon>Araneae</taxon>
        <taxon>Araneomorphae</taxon>
        <taxon>Entelegynae</taxon>
        <taxon>Araneoidea</taxon>
        <taxon>Araneidae</taxon>
        <taxon>Araneus</taxon>
    </lineage>
</organism>
<sequence length="109" mass="12273">MLTNLHVSDLPESEKHNFGIVSVCEHDNSKTIKDTGMKFGMWSLNIICRFLSNVGQNPSTGSLSVRGHVNTITQKLEYLDGLNLVHSFIVMNVGPYQSLDQIRRRVDDL</sequence>
<dbReference type="Proteomes" id="UP000499080">
    <property type="component" value="Unassembled WGS sequence"/>
</dbReference>
<evidence type="ECO:0000313" key="1">
    <source>
        <dbReference type="EMBL" id="GBN50462.1"/>
    </source>
</evidence>
<proteinExistence type="predicted"/>
<evidence type="ECO:0000313" key="2">
    <source>
        <dbReference type="Proteomes" id="UP000499080"/>
    </source>
</evidence>
<dbReference type="OrthoDB" id="1046782at2759"/>
<keyword evidence="2" id="KW-1185">Reference proteome</keyword>
<dbReference type="EMBL" id="BGPR01011271">
    <property type="protein sequence ID" value="GBN50462.1"/>
    <property type="molecule type" value="Genomic_DNA"/>
</dbReference>
<protein>
    <submittedName>
        <fullName evidence="1">Uncharacterized protein</fullName>
    </submittedName>
</protein>
<reference evidence="1 2" key="1">
    <citation type="journal article" date="2019" name="Sci. Rep.">
        <title>Orb-weaving spider Araneus ventricosus genome elucidates the spidroin gene catalogue.</title>
        <authorList>
            <person name="Kono N."/>
            <person name="Nakamura H."/>
            <person name="Ohtoshi R."/>
            <person name="Moran D.A.P."/>
            <person name="Shinohara A."/>
            <person name="Yoshida Y."/>
            <person name="Fujiwara M."/>
            <person name="Mori M."/>
            <person name="Tomita M."/>
            <person name="Arakawa K."/>
        </authorList>
    </citation>
    <scope>NUCLEOTIDE SEQUENCE [LARGE SCALE GENOMIC DNA]</scope>
</reference>
<name>A0A4Y2PH45_ARAVE</name>
<accession>A0A4Y2PH45</accession>
<gene>
    <name evidence="1" type="ORF">AVEN_191527_1</name>
</gene>
<dbReference type="AlphaFoldDB" id="A0A4Y2PH45"/>